<gene>
    <name evidence="1" type="ORF">FHR75_002216</name>
</gene>
<name>A0A7W4XWZ3_KINRA</name>
<dbReference type="InterPro" id="IPR020835">
    <property type="entry name" value="Catalase_sf"/>
</dbReference>
<dbReference type="Proteomes" id="UP000533269">
    <property type="component" value="Unassembled WGS sequence"/>
</dbReference>
<dbReference type="AlphaFoldDB" id="A0A7W4XWZ3"/>
<dbReference type="Gene3D" id="2.40.180.10">
    <property type="entry name" value="Catalase core domain"/>
    <property type="match status" value="1"/>
</dbReference>
<comment type="caution">
    <text evidence="1">The sequence shown here is derived from an EMBL/GenBank/DDBJ whole genome shotgun (WGS) entry which is preliminary data.</text>
</comment>
<dbReference type="SUPFAM" id="SSF56634">
    <property type="entry name" value="Heme-dependent catalase-like"/>
    <property type="match status" value="1"/>
</dbReference>
<accession>A0A7W4XWZ3</accession>
<evidence type="ECO:0008006" key="3">
    <source>
        <dbReference type="Google" id="ProtNLM"/>
    </source>
</evidence>
<protein>
    <recommendedName>
        <fullName evidence="3">Phosphodiesterase</fullName>
    </recommendedName>
</protein>
<evidence type="ECO:0000313" key="2">
    <source>
        <dbReference type="Proteomes" id="UP000533269"/>
    </source>
</evidence>
<dbReference type="EMBL" id="JACHVY010000001">
    <property type="protein sequence ID" value="MBB2901428.1"/>
    <property type="molecule type" value="Genomic_DNA"/>
</dbReference>
<sequence length="201" mass="21701">MIAGLFRTVAALRSAKALHPRGAVVEGTLVRSGLRRATGVPWIDEPGVDEVLVRFSRGGGLPEPLPDVHGIALRTTSPDGDPWDLLLATTLGRRVPWPRRRVEGVLHSSIAAFAAPCGPLLVGARSHEGGYLLAVAAPRGPWRVFAALHLDRDPARAPDRTLTFEPVLHAVPGLAIPPWWQRVREPGYAGSREGRRRSAGR</sequence>
<reference evidence="1 2" key="2">
    <citation type="submission" date="2020-08" db="EMBL/GenBank/DDBJ databases">
        <authorList>
            <person name="Partida-Martinez L."/>
            <person name="Huntemann M."/>
            <person name="Clum A."/>
            <person name="Wang J."/>
            <person name="Palaniappan K."/>
            <person name="Ritter S."/>
            <person name="Chen I.-M."/>
            <person name="Stamatis D."/>
            <person name="Reddy T."/>
            <person name="O'Malley R."/>
            <person name="Daum C."/>
            <person name="Shapiro N."/>
            <person name="Ivanova N."/>
            <person name="Kyrpides N."/>
            <person name="Woyke T."/>
        </authorList>
    </citation>
    <scope>NUCLEOTIDE SEQUENCE [LARGE SCALE GENOMIC DNA]</scope>
    <source>
        <strain evidence="1 2">AS2.23</strain>
    </source>
</reference>
<proteinExistence type="predicted"/>
<reference evidence="1 2" key="1">
    <citation type="submission" date="2020-08" db="EMBL/GenBank/DDBJ databases">
        <title>The Agave Microbiome: Exploring the role of microbial communities in plant adaptations to desert environments.</title>
        <authorList>
            <person name="Partida-Martinez L.P."/>
        </authorList>
    </citation>
    <scope>NUCLEOTIDE SEQUENCE [LARGE SCALE GENOMIC DNA]</scope>
    <source>
        <strain evidence="1 2">AS2.23</strain>
    </source>
</reference>
<evidence type="ECO:0000313" key="1">
    <source>
        <dbReference type="EMBL" id="MBB2901428.1"/>
    </source>
</evidence>
<dbReference type="GO" id="GO:0020037">
    <property type="term" value="F:heme binding"/>
    <property type="evidence" value="ECO:0007669"/>
    <property type="project" value="InterPro"/>
</dbReference>
<dbReference type="RefSeq" id="WP_183391347.1">
    <property type="nucleotide sequence ID" value="NZ_JACHVY010000001.1"/>
</dbReference>
<organism evidence="1 2">
    <name type="scientific">Kineococcus radiotolerans</name>
    <dbReference type="NCBI Taxonomy" id="131568"/>
    <lineage>
        <taxon>Bacteria</taxon>
        <taxon>Bacillati</taxon>
        <taxon>Actinomycetota</taxon>
        <taxon>Actinomycetes</taxon>
        <taxon>Kineosporiales</taxon>
        <taxon>Kineosporiaceae</taxon>
        <taxon>Kineococcus</taxon>
    </lineage>
</organism>